<dbReference type="GO" id="GO:0004674">
    <property type="term" value="F:protein serine/threonine kinase activity"/>
    <property type="evidence" value="ECO:0007669"/>
    <property type="project" value="InterPro"/>
</dbReference>
<gene>
    <name evidence="6" type="ORF">HG537_0D01510</name>
</gene>
<evidence type="ECO:0000256" key="2">
    <source>
        <dbReference type="ARBA" id="ARBA00022840"/>
    </source>
</evidence>
<dbReference type="AlphaFoldDB" id="A0A7H9HS05"/>
<proteinExistence type="predicted"/>
<keyword evidence="7" id="KW-1185">Reference proteome</keyword>
<keyword evidence="1 3" id="KW-0547">Nucleotide-binding</keyword>
<organism evidence="6 7">
    <name type="scientific">Torulaspora globosa</name>
    <dbReference type="NCBI Taxonomy" id="48254"/>
    <lineage>
        <taxon>Eukaryota</taxon>
        <taxon>Fungi</taxon>
        <taxon>Dikarya</taxon>
        <taxon>Ascomycota</taxon>
        <taxon>Saccharomycotina</taxon>
        <taxon>Saccharomycetes</taxon>
        <taxon>Saccharomycetales</taxon>
        <taxon>Saccharomycetaceae</taxon>
        <taxon>Torulaspora</taxon>
    </lineage>
</organism>
<dbReference type="SMART" id="SM00220">
    <property type="entry name" value="S_TKc"/>
    <property type="match status" value="1"/>
</dbReference>
<evidence type="ECO:0000313" key="6">
    <source>
        <dbReference type="EMBL" id="QLQ80150.1"/>
    </source>
</evidence>
<feature type="region of interest" description="Disordered" evidence="4">
    <location>
        <begin position="431"/>
        <end position="499"/>
    </location>
</feature>
<keyword evidence="2 3" id="KW-0067">ATP-binding</keyword>
<dbReference type="PROSITE" id="PS50011">
    <property type="entry name" value="PROTEIN_KINASE_DOM"/>
    <property type="match status" value="1"/>
</dbReference>
<evidence type="ECO:0000256" key="1">
    <source>
        <dbReference type="ARBA" id="ARBA00022741"/>
    </source>
</evidence>
<dbReference type="InterPro" id="IPR008271">
    <property type="entry name" value="Ser/Thr_kinase_AS"/>
</dbReference>
<feature type="compositionally biased region" description="Basic residues" evidence="4">
    <location>
        <begin position="545"/>
        <end position="562"/>
    </location>
</feature>
<feature type="compositionally biased region" description="Basic and acidic residues" evidence="4">
    <location>
        <begin position="485"/>
        <end position="499"/>
    </location>
</feature>
<dbReference type="EMBL" id="CP059270">
    <property type="protein sequence ID" value="QLQ80150.1"/>
    <property type="molecule type" value="Genomic_DNA"/>
</dbReference>
<dbReference type="InterPro" id="IPR045269">
    <property type="entry name" value="Atg1-like"/>
</dbReference>
<dbReference type="SUPFAM" id="SSF56112">
    <property type="entry name" value="Protein kinase-like (PK-like)"/>
    <property type="match status" value="1"/>
</dbReference>
<dbReference type="PANTHER" id="PTHR24348">
    <property type="entry name" value="SERINE/THREONINE-PROTEIN KINASE UNC-51-RELATED"/>
    <property type="match status" value="1"/>
</dbReference>
<dbReference type="InterPro" id="IPR011009">
    <property type="entry name" value="Kinase-like_dom_sf"/>
</dbReference>
<feature type="compositionally biased region" description="Low complexity" evidence="4">
    <location>
        <begin position="447"/>
        <end position="461"/>
    </location>
</feature>
<dbReference type="GO" id="GO:0005524">
    <property type="term" value="F:ATP binding"/>
    <property type="evidence" value="ECO:0007669"/>
    <property type="project" value="UniProtKB-UniRule"/>
</dbReference>
<feature type="domain" description="Protein kinase" evidence="5">
    <location>
        <begin position="84"/>
        <end position="417"/>
    </location>
</feature>
<sequence length="603" mass="68381">MDSSARLAFPTVVSEKIECNRDNVESEIRSSAASISLLSSDSTPTPFRPTYYGLIEVNTAYFVNCIKPYVKLITSNDSNSINDYSLGPSIGHGQFGKVYKAYSRSKSSVFAIKMIPKRPWNNQYSMNQTMRQIQIWRSRGVVAPISSDEAIMLMNVQKCRWELYAVSRLGSPYIASFKECLDSPQSKSIWIVTEWCNLGELQWCRSSCEQILPQWEMLMPQCDVLSFTRKALTDLVQGLRYLRSQGCIHRDIKPSNILVDGDKKLLKISDFGCCVLVPESLPFKNALLKECYLAELNKIVGTPAFIAPELCHFAESNVQKVQDGFQLDIWSLGVTLYCLQHNELPFYGDNEFDTYQKAMNLSLDSQLNGEFLNDLIISKLLVKDPSKRIDIKRLADLVLPKDLTSKNKTDKPVRKFFNKIWKFKNKKTTKPIPTAEGTSDVLKLRSRPSNLSSQSSLSTSSYEEPIQITEFLDTIRNPPTVEPNHNSDQEVQDKEPCEKSDHFSILSISPIKLATPIKALIRIKSSPHTGHSQETKTSTYSKSPSKIKPKNKNKAQKGRKLAHSHDIVNFQKYIQPWQDSNENVGAPSTPQDIEEYLRFADTK</sequence>
<name>A0A7H9HS05_9SACH</name>
<evidence type="ECO:0000259" key="5">
    <source>
        <dbReference type="PROSITE" id="PS50011"/>
    </source>
</evidence>
<feature type="binding site" evidence="3">
    <location>
        <position position="113"/>
    </location>
    <ligand>
        <name>ATP</name>
        <dbReference type="ChEBI" id="CHEBI:30616"/>
    </ligand>
</feature>
<dbReference type="Proteomes" id="UP000510647">
    <property type="component" value="Chromosome 4"/>
</dbReference>
<evidence type="ECO:0000313" key="7">
    <source>
        <dbReference type="Proteomes" id="UP000510647"/>
    </source>
</evidence>
<accession>A0A7H9HS05</accession>
<dbReference type="PROSITE" id="PS00107">
    <property type="entry name" value="PROTEIN_KINASE_ATP"/>
    <property type="match status" value="1"/>
</dbReference>
<dbReference type="PROSITE" id="PS00108">
    <property type="entry name" value="PROTEIN_KINASE_ST"/>
    <property type="match status" value="1"/>
</dbReference>
<dbReference type="Pfam" id="PF00069">
    <property type="entry name" value="Pkinase"/>
    <property type="match status" value="1"/>
</dbReference>
<protein>
    <recommendedName>
        <fullName evidence="5">Protein kinase domain-containing protein</fullName>
    </recommendedName>
</protein>
<dbReference type="GO" id="GO:0010506">
    <property type="term" value="P:regulation of autophagy"/>
    <property type="evidence" value="ECO:0007669"/>
    <property type="project" value="InterPro"/>
</dbReference>
<dbReference type="Gene3D" id="1.10.510.10">
    <property type="entry name" value="Transferase(Phosphotransferase) domain 1"/>
    <property type="match status" value="1"/>
</dbReference>
<dbReference type="Gene3D" id="3.30.200.20">
    <property type="entry name" value="Phosphorylase Kinase, domain 1"/>
    <property type="match status" value="1"/>
</dbReference>
<feature type="compositionally biased region" description="Low complexity" evidence="4">
    <location>
        <begin position="535"/>
        <end position="544"/>
    </location>
</feature>
<dbReference type="GO" id="GO:0005737">
    <property type="term" value="C:cytoplasm"/>
    <property type="evidence" value="ECO:0007669"/>
    <property type="project" value="TreeGrafter"/>
</dbReference>
<evidence type="ECO:0000256" key="4">
    <source>
        <dbReference type="SAM" id="MobiDB-lite"/>
    </source>
</evidence>
<reference evidence="6 7" key="1">
    <citation type="submission" date="2020-06" db="EMBL/GenBank/DDBJ databases">
        <title>The yeast mating-type switching endonuclease HO is a domesticated member of an unorthodox homing genetic element family.</title>
        <authorList>
            <person name="Coughlan A.Y."/>
            <person name="Lombardi L."/>
            <person name="Braun-Galleani S."/>
            <person name="Martos A.R."/>
            <person name="Galeote V."/>
            <person name="Bigey F."/>
            <person name="Dequin S."/>
            <person name="Byrne K.P."/>
            <person name="Wolfe K.H."/>
        </authorList>
    </citation>
    <scope>NUCLEOTIDE SEQUENCE [LARGE SCALE GENOMIC DNA]</scope>
    <source>
        <strain evidence="6 7">CBS2947</strain>
    </source>
</reference>
<evidence type="ECO:0000256" key="3">
    <source>
        <dbReference type="PROSITE-ProRule" id="PRU10141"/>
    </source>
</evidence>
<dbReference type="InterPro" id="IPR000719">
    <property type="entry name" value="Prot_kinase_dom"/>
</dbReference>
<feature type="region of interest" description="Disordered" evidence="4">
    <location>
        <begin position="524"/>
        <end position="563"/>
    </location>
</feature>
<dbReference type="InterPro" id="IPR017441">
    <property type="entry name" value="Protein_kinase_ATP_BS"/>
</dbReference>
<dbReference type="OrthoDB" id="68483at2759"/>